<dbReference type="EMBL" id="FWXR01000023">
    <property type="protein sequence ID" value="SMD06779.1"/>
    <property type="molecule type" value="Genomic_DNA"/>
</dbReference>
<dbReference type="AlphaFoldDB" id="A0A1W2EAI1"/>
<keyword evidence="2" id="KW-1185">Reference proteome</keyword>
<name>A0A1W2EAI1_9HYPH</name>
<evidence type="ECO:0000313" key="1">
    <source>
        <dbReference type="EMBL" id="SMD06779.1"/>
    </source>
</evidence>
<reference evidence="1 2" key="1">
    <citation type="submission" date="2017-04" db="EMBL/GenBank/DDBJ databases">
        <authorList>
            <person name="Afonso C.L."/>
            <person name="Miller P.J."/>
            <person name="Scott M.A."/>
            <person name="Spackman E."/>
            <person name="Goraichik I."/>
            <person name="Dimitrov K.M."/>
            <person name="Suarez D.L."/>
            <person name="Swayne D.E."/>
        </authorList>
    </citation>
    <scope>NUCLEOTIDE SEQUENCE [LARGE SCALE GENOMIC DNA]</scope>
    <source>
        <strain evidence="1 2">CGMCC 1.10972</strain>
    </source>
</reference>
<dbReference type="RefSeq" id="WP_084412088.1">
    <property type="nucleotide sequence ID" value="NZ_FWXR01000023.1"/>
</dbReference>
<dbReference type="Proteomes" id="UP000192656">
    <property type="component" value="Unassembled WGS sequence"/>
</dbReference>
<protein>
    <submittedName>
        <fullName evidence="1">Uncharacterized protein</fullName>
    </submittedName>
</protein>
<accession>A0A1W2EAI1</accession>
<sequence length="122" mass="13413">MQNITPRLITEFATVTLAAWRAADARRDFTSCAAACDRLTLLEEEISTHTASDAHTALFQLGALYGAVERVADDPDSEDRAMIERLVESLRDYLCTAGGIDAKQFEYYFGPNGDATPRKHAA</sequence>
<organism evidence="1 2">
    <name type="scientific">Fulvimarina manganoxydans</name>
    <dbReference type="NCBI Taxonomy" id="937218"/>
    <lineage>
        <taxon>Bacteria</taxon>
        <taxon>Pseudomonadati</taxon>
        <taxon>Pseudomonadota</taxon>
        <taxon>Alphaproteobacteria</taxon>
        <taxon>Hyphomicrobiales</taxon>
        <taxon>Aurantimonadaceae</taxon>
        <taxon>Fulvimarina</taxon>
    </lineage>
</organism>
<gene>
    <name evidence="1" type="ORF">SAMN06297251_12326</name>
</gene>
<evidence type="ECO:0000313" key="2">
    <source>
        <dbReference type="Proteomes" id="UP000192656"/>
    </source>
</evidence>
<proteinExistence type="predicted"/>